<evidence type="ECO:0000256" key="1">
    <source>
        <dbReference type="ARBA" id="ARBA00022490"/>
    </source>
</evidence>
<proteinExistence type="inferred from homology"/>
<dbReference type="PATRIC" id="fig|679200.3.peg.583"/>
<evidence type="ECO:0000256" key="4">
    <source>
        <dbReference type="ARBA" id="ARBA00022842"/>
    </source>
</evidence>
<comment type="function">
    <text evidence="6">GTPase that associates with the 50S ribosomal subunit and may have a role during protein synthesis or ribosome biogenesis.</text>
</comment>
<dbReference type="Pfam" id="PF01926">
    <property type="entry name" value="MMR_HSR1"/>
    <property type="match status" value="1"/>
</dbReference>
<dbReference type="eggNOG" id="COG2262">
    <property type="taxonomic scope" value="Bacteria"/>
</dbReference>
<feature type="binding site" evidence="7">
    <location>
        <begin position="352"/>
        <end position="354"/>
    </location>
    <ligand>
        <name>GTP</name>
        <dbReference type="ChEBI" id="CHEBI:37565"/>
    </ligand>
</feature>
<dbReference type="GO" id="GO:0003924">
    <property type="term" value="F:GTPase activity"/>
    <property type="evidence" value="ECO:0007669"/>
    <property type="project" value="UniProtKB-UniRule"/>
</dbReference>
<evidence type="ECO:0000259" key="9">
    <source>
        <dbReference type="PROSITE" id="PS51705"/>
    </source>
</evidence>
<comment type="subcellular location">
    <subcellularLocation>
        <location evidence="6">Cytoplasm</location>
    </subcellularLocation>
    <text evidence="6">May associate with membranes.</text>
</comment>
<comment type="similarity">
    <text evidence="6">Belongs to the TRAFAC class OBG-HflX-like GTPase superfamily. HflX GTPase family.</text>
</comment>
<dbReference type="PANTHER" id="PTHR10229:SF0">
    <property type="entry name" value="GTP-BINDING PROTEIN 6-RELATED"/>
    <property type="match status" value="1"/>
</dbReference>
<dbReference type="HOGENOM" id="CLU_019597_1_0_9"/>
<dbReference type="Gene3D" id="3.40.50.11060">
    <property type="entry name" value="GTPase HflX, N-terminal domain"/>
    <property type="match status" value="1"/>
</dbReference>
<keyword evidence="3 6" id="KW-0547">Nucleotide-binding</keyword>
<dbReference type="GO" id="GO:0005525">
    <property type="term" value="F:GTP binding"/>
    <property type="evidence" value="ECO:0007669"/>
    <property type="project" value="UniProtKB-UniRule"/>
</dbReference>
<dbReference type="InterPro" id="IPR032305">
    <property type="entry name" value="GTP-bd_M"/>
</dbReference>
<dbReference type="STRING" id="679200.HMPREF9333_00552"/>
<dbReference type="CDD" id="cd01878">
    <property type="entry name" value="HflX"/>
    <property type="match status" value="1"/>
</dbReference>
<feature type="binding site" evidence="7">
    <location>
        <begin position="240"/>
        <end position="244"/>
    </location>
    <ligand>
        <name>GTP</name>
        <dbReference type="ChEBI" id="CHEBI:37565"/>
    </ligand>
</feature>
<keyword evidence="4 8" id="KW-0460">Magnesium</keyword>
<dbReference type="Proteomes" id="UP000003011">
    <property type="component" value="Unassembled WGS sequence"/>
</dbReference>
<dbReference type="Gene3D" id="6.10.250.2860">
    <property type="match status" value="1"/>
</dbReference>
<dbReference type="HAMAP" id="MF_00900">
    <property type="entry name" value="GTPase_HflX"/>
    <property type="match status" value="1"/>
</dbReference>
<feature type="binding site" evidence="8">
    <location>
        <position position="222"/>
    </location>
    <ligand>
        <name>Mg(2+)</name>
        <dbReference type="ChEBI" id="CHEBI:18420"/>
    </ligand>
</feature>
<dbReference type="GO" id="GO:0046872">
    <property type="term" value="F:metal ion binding"/>
    <property type="evidence" value="ECO:0007669"/>
    <property type="project" value="UniProtKB-KW"/>
</dbReference>
<dbReference type="NCBIfam" id="TIGR03156">
    <property type="entry name" value="GTP_HflX"/>
    <property type="match status" value="1"/>
</dbReference>
<dbReference type="OrthoDB" id="9812272at2"/>
<keyword evidence="11" id="KW-1185">Reference proteome</keyword>
<dbReference type="Pfam" id="PF16360">
    <property type="entry name" value="GTP-bdg_M"/>
    <property type="match status" value="1"/>
</dbReference>
<feature type="domain" description="Hflx-type G" evidence="9">
    <location>
        <begin position="209"/>
        <end position="374"/>
    </location>
</feature>
<dbReference type="PANTHER" id="PTHR10229">
    <property type="entry name" value="GTP-BINDING PROTEIN HFLX"/>
    <property type="match status" value="1"/>
</dbReference>
<sequence length="429" mass="48127">MENRYNKLKENKLIETSDIQERVILVGVSLGDLASTEDSLDELEQLADTAGAVTVGKLVQNLDRINPATYIGKGKLDELKLAIFELDATGVICDDELSPAQLKNLENELEIKVMDRTLLILDIFAQRASTSEGKIQVELAQLKYLSARLAGMRASLSRLGGGIGTRGPGEKKIDIDKRIIHNRIGILKAQLQEIKKHREITRKTRKNIVTAAIWGYTNAGKSTLLNALADSDVFVENKLFATLDPSTRRVKLKSGQEILVTDTVGFIRKLPHNLIEAFRSTFEEAAYADIIIHLVDASNPAADEHMLVVYEALKSFDISDKDIITVYNKIDIAGTEFTLPRDFHSDYSIKISAKTGYGIDELKDLIEKIVRGRRVYIDRVFAYKDAGIINEIHSKGEMVFEEFLKDGIHIKAWIDARIYERIISKTINR</sequence>
<evidence type="ECO:0000256" key="6">
    <source>
        <dbReference type="HAMAP-Rule" id="MF_00900"/>
    </source>
</evidence>
<protein>
    <recommendedName>
        <fullName evidence="6">GTPase HflX</fullName>
    </recommendedName>
    <alternativeName>
        <fullName evidence="6">GTP-binding protein HflX</fullName>
    </alternativeName>
</protein>
<organism evidence="10 11">
    <name type="scientific">Johnsonella ignava ATCC 51276</name>
    <dbReference type="NCBI Taxonomy" id="679200"/>
    <lineage>
        <taxon>Bacteria</taxon>
        <taxon>Bacillati</taxon>
        <taxon>Bacillota</taxon>
        <taxon>Clostridia</taxon>
        <taxon>Lachnospirales</taxon>
        <taxon>Lachnospiraceae</taxon>
        <taxon>Johnsonella</taxon>
    </lineage>
</organism>
<feature type="binding site" evidence="7">
    <location>
        <begin position="262"/>
        <end position="265"/>
    </location>
    <ligand>
        <name>GTP</name>
        <dbReference type="ChEBI" id="CHEBI:37565"/>
    </ligand>
</feature>
<dbReference type="InterPro" id="IPR030394">
    <property type="entry name" value="G_HFLX_dom"/>
</dbReference>
<dbReference type="FunFam" id="3.40.50.11060:FF:000001">
    <property type="entry name" value="GTPase HflX"/>
    <property type="match status" value="1"/>
</dbReference>
<comment type="cofactor">
    <cofactor evidence="8">
        <name>Mg(2+)</name>
        <dbReference type="ChEBI" id="CHEBI:18420"/>
    </cofactor>
</comment>
<dbReference type="PIRSF" id="PIRSF006809">
    <property type="entry name" value="GTP-binding_hflX_prd"/>
    <property type="match status" value="1"/>
</dbReference>
<keyword evidence="1 6" id="KW-0963">Cytoplasm</keyword>
<dbReference type="InterPro" id="IPR025121">
    <property type="entry name" value="GTPase_HflX_N"/>
</dbReference>
<dbReference type="PROSITE" id="PS51705">
    <property type="entry name" value="G_HFLX"/>
    <property type="match status" value="1"/>
</dbReference>
<keyword evidence="2 8" id="KW-0479">Metal-binding</keyword>
<dbReference type="RefSeq" id="WP_005539683.1">
    <property type="nucleotide sequence ID" value="NZ_JH378830.1"/>
</dbReference>
<evidence type="ECO:0000256" key="5">
    <source>
        <dbReference type="ARBA" id="ARBA00023134"/>
    </source>
</evidence>
<evidence type="ECO:0000256" key="3">
    <source>
        <dbReference type="ARBA" id="ARBA00022741"/>
    </source>
</evidence>
<dbReference type="InterPro" id="IPR016496">
    <property type="entry name" value="GTPase_HflX"/>
</dbReference>
<dbReference type="Pfam" id="PF13167">
    <property type="entry name" value="GTP-bdg_N"/>
    <property type="match status" value="1"/>
</dbReference>
<dbReference type="InterPro" id="IPR006073">
    <property type="entry name" value="GTP-bd"/>
</dbReference>
<feature type="binding site" evidence="8">
    <location>
        <position position="242"/>
    </location>
    <ligand>
        <name>Mg(2+)</name>
        <dbReference type="ChEBI" id="CHEBI:18420"/>
    </ligand>
</feature>
<dbReference type="Gene3D" id="3.40.50.300">
    <property type="entry name" value="P-loop containing nucleotide triphosphate hydrolases"/>
    <property type="match status" value="1"/>
</dbReference>
<comment type="caution">
    <text evidence="10">The sequence shown here is derived from an EMBL/GenBank/DDBJ whole genome shotgun (WGS) entry which is preliminary data.</text>
</comment>
<dbReference type="AlphaFoldDB" id="G5GG63"/>
<evidence type="ECO:0000256" key="7">
    <source>
        <dbReference type="PIRSR" id="PIRSR006809-1"/>
    </source>
</evidence>
<name>G5GG63_9FIRM</name>
<dbReference type="InterPro" id="IPR027417">
    <property type="entry name" value="P-loop_NTPase"/>
</dbReference>
<evidence type="ECO:0000313" key="10">
    <source>
        <dbReference type="EMBL" id="EHI56273.1"/>
    </source>
</evidence>
<reference evidence="10 11" key="1">
    <citation type="submission" date="2011-08" db="EMBL/GenBank/DDBJ databases">
        <title>The Genome Sequence of Johnsonella ignava ATCC 51276.</title>
        <authorList>
            <consortium name="The Broad Institute Genome Sequencing Platform"/>
            <person name="Earl A."/>
            <person name="Ward D."/>
            <person name="Feldgarden M."/>
            <person name="Gevers D."/>
            <person name="Izard J."/>
            <person name="Blanton J.M."/>
            <person name="Baranova O.V."/>
            <person name="Dewhirst F.E."/>
            <person name="Young S.K."/>
            <person name="Zeng Q."/>
            <person name="Gargeya S."/>
            <person name="Fitzgerald M."/>
            <person name="Haas B."/>
            <person name="Abouelleil A."/>
            <person name="Alvarado L."/>
            <person name="Arachchi H.M."/>
            <person name="Berlin A."/>
            <person name="Brown A."/>
            <person name="Chapman S.B."/>
            <person name="Chen Z."/>
            <person name="Dunbar C."/>
            <person name="Freedman E."/>
            <person name="Gearin G."/>
            <person name="Gellesch M."/>
            <person name="Goldberg J."/>
            <person name="Griggs A."/>
            <person name="Gujja S."/>
            <person name="Heiman D."/>
            <person name="Howarth C."/>
            <person name="Larson L."/>
            <person name="Lui A."/>
            <person name="MacDonald P.J.P."/>
            <person name="Montmayeur A."/>
            <person name="Murphy C."/>
            <person name="Neiman D."/>
            <person name="Pearson M."/>
            <person name="Priest M."/>
            <person name="Roberts A."/>
            <person name="Saif S."/>
            <person name="Shea T."/>
            <person name="Shenoy N."/>
            <person name="Sisk P."/>
            <person name="Stolte C."/>
            <person name="Sykes S."/>
            <person name="Wortman J."/>
            <person name="Nusbaum C."/>
            <person name="Birren B."/>
        </authorList>
    </citation>
    <scope>NUCLEOTIDE SEQUENCE [LARGE SCALE GENOMIC DNA]</scope>
    <source>
        <strain evidence="10 11">ATCC 51276</strain>
    </source>
</reference>
<dbReference type="PRINTS" id="PR00326">
    <property type="entry name" value="GTP1OBG"/>
</dbReference>
<comment type="subunit">
    <text evidence="6">Monomer. Associates with the 50S ribosomal subunit.</text>
</comment>
<accession>G5GG63</accession>
<feature type="binding site" evidence="7">
    <location>
        <begin position="215"/>
        <end position="222"/>
    </location>
    <ligand>
        <name>GTP</name>
        <dbReference type="ChEBI" id="CHEBI:37565"/>
    </ligand>
</feature>
<dbReference type="GO" id="GO:0043022">
    <property type="term" value="F:ribosome binding"/>
    <property type="evidence" value="ECO:0007669"/>
    <property type="project" value="TreeGrafter"/>
</dbReference>
<dbReference type="InterPro" id="IPR042108">
    <property type="entry name" value="GTPase_HflX_N_sf"/>
</dbReference>
<dbReference type="EMBL" id="ACZL01000011">
    <property type="protein sequence ID" value="EHI56273.1"/>
    <property type="molecule type" value="Genomic_DNA"/>
</dbReference>
<dbReference type="SUPFAM" id="SSF52540">
    <property type="entry name" value="P-loop containing nucleoside triphosphate hydrolases"/>
    <property type="match status" value="1"/>
</dbReference>
<gene>
    <name evidence="6" type="primary">hflX</name>
    <name evidence="10" type="ORF">HMPREF9333_00552</name>
</gene>
<evidence type="ECO:0000256" key="8">
    <source>
        <dbReference type="PIRSR" id="PIRSR006809-2"/>
    </source>
</evidence>
<evidence type="ECO:0000256" key="2">
    <source>
        <dbReference type="ARBA" id="ARBA00022723"/>
    </source>
</evidence>
<evidence type="ECO:0000313" key="11">
    <source>
        <dbReference type="Proteomes" id="UP000003011"/>
    </source>
</evidence>
<dbReference type="GO" id="GO:0005737">
    <property type="term" value="C:cytoplasm"/>
    <property type="evidence" value="ECO:0007669"/>
    <property type="project" value="UniProtKB-SubCell"/>
</dbReference>
<feature type="binding site" evidence="7">
    <location>
        <begin position="328"/>
        <end position="331"/>
    </location>
    <ligand>
        <name>GTP</name>
        <dbReference type="ChEBI" id="CHEBI:37565"/>
    </ligand>
</feature>
<keyword evidence="5 6" id="KW-0342">GTP-binding</keyword>